<protein>
    <recommendedName>
        <fullName evidence="5">Peptidase inhibitor family I36</fullName>
    </recommendedName>
</protein>
<feature type="chain" id="PRO_5031268315" description="Peptidase inhibitor family I36" evidence="2">
    <location>
        <begin position="29"/>
        <end position="177"/>
    </location>
</feature>
<dbReference type="Gene3D" id="2.60.20.10">
    <property type="entry name" value="Crystallins"/>
    <property type="match status" value="1"/>
</dbReference>
<gene>
    <name evidence="3" type="ORF">HHJ78_02350</name>
</gene>
<feature type="region of interest" description="Disordered" evidence="1">
    <location>
        <begin position="43"/>
        <end position="65"/>
    </location>
</feature>
<dbReference type="Proteomes" id="UP000578252">
    <property type="component" value="Unassembled WGS sequence"/>
</dbReference>
<feature type="compositionally biased region" description="Acidic residues" evidence="1">
    <location>
        <begin position="44"/>
        <end position="59"/>
    </location>
</feature>
<name>A0A7Y0Y3V1_9ACTO</name>
<dbReference type="RefSeq" id="WP_169771534.1">
    <property type="nucleotide sequence ID" value="NZ_JABCUR010000002.1"/>
</dbReference>
<keyword evidence="2" id="KW-0732">Signal</keyword>
<dbReference type="EMBL" id="JABCUR010000002">
    <property type="protein sequence ID" value="NMW64397.1"/>
    <property type="molecule type" value="Genomic_DNA"/>
</dbReference>
<evidence type="ECO:0008006" key="5">
    <source>
        <dbReference type="Google" id="ProtNLM"/>
    </source>
</evidence>
<evidence type="ECO:0000313" key="4">
    <source>
        <dbReference type="Proteomes" id="UP000578252"/>
    </source>
</evidence>
<dbReference type="AlphaFoldDB" id="A0A7Y0Y3V1"/>
<evidence type="ECO:0000313" key="3">
    <source>
        <dbReference type="EMBL" id="NMW64397.1"/>
    </source>
</evidence>
<feature type="signal peptide" evidence="2">
    <location>
        <begin position="1"/>
        <end position="28"/>
    </location>
</feature>
<comment type="caution">
    <text evidence="3">The sequence shown here is derived from an EMBL/GenBank/DDBJ whole genome shotgun (WGS) entry which is preliminary data.</text>
</comment>
<accession>A0A7Y0Y3V1</accession>
<dbReference type="Pfam" id="PF03995">
    <property type="entry name" value="Inhibitor_I36"/>
    <property type="match status" value="1"/>
</dbReference>
<evidence type="ECO:0000256" key="1">
    <source>
        <dbReference type="SAM" id="MobiDB-lite"/>
    </source>
</evidence>
<proteinExistence type="predicted"/>
<reference evidence="3 4" key="1">
    <citation type="submission" date="2020-04" db="EMBL/GenBank/DDBJ databases">
        <title>Antimicrobial susceptibility and clonality of vaginal-derived multi-drug resistant Mobiluncus isolates in China.</title>
        <authorList>
            <person name="Zhang X."/>
        </authorList>
    </citation>
    <scope>NUCLEOTIDE SEQUENCE [LARGE SCALE GENOMIC DNA]</scope>
    <source>
        <strain evidence="3 4">13</strain>
    </source>
</reference>
<organism evidence="3 4">
    <name type="scientific">Mobiluncus mulieris</name>
    <dbReference type="NCBI Taxonomy" id="2052"/>
    <lineage>
        <taxon>Bacteria</taxon>
        <taxon>Bacillati</taxon>
        <taxon>Actinomycetota</taxon>
        <taxon>Actinomycetes</taxon>
        <taxon>Actinomycetales</taxon>
        <taxon>Actinomycetaceae</taxon>
        <taxon>Mobiluncus</taxon>
    </lineage>
</organism>
<evidence type="ECO:0000256" key="2">
    <source>
        <dbReference type="SAM" id="SignalP"/>
    </source>
</evidence>
<sequence>MKKKILGAAMTLAAAVSMSLLAIPSATAVDDSLDDSLAVTTVEETTDDATPEAGDETLPSEDSGISVRQATGCPRGYACLWQYKDYRGYPWTTSSHKATVGGNLNNNSNSAAANGRCRITYFYDNDDFTGRYFYLASQHRVGGNYQDPFLRNGAGKGPYAHENWENRIGSIKFDDCK</sequence>